<feature type="compositionally biased region" description="Low complexity" evidence="1">
    <location>
        <begin position="58"/>
        <end position="69"/>
    </location>
</feature>
<evidence type="ECO:0000256" key="1">
    <source>
        <dbReference type="SAM" id="MobiDB-lite"/>
    </source>
</evidence>
<dbReference type="PROSITE" id="PS51257">
    <property type="entry name" value="PROKAR_LIPOPROTEIN"/>
    <property type="match status" value="1"/>
</dbReference>
<reference evidence="3 4" key="1">
    <citation type="submission" date="2016-10" db="EMBL/GenBank/DDBJ databases">
        <authorList>
            <person name="de Groot N.N."/>
        </authorList>
    </citation>
    <scope>NUCLEOTIDE SEQUENCE [LARGE SCALE GENOMIC DNA]</scope>
    <source>
        <strain evidence="3 4">KH2T6</strain>
    </source>
</reference>
<feature type="region of interest" description="Disordered" evidence="1">
    <location>
        <begin position="22"/>
        <end position="109"/>
    </location>
</feature>
<evidence type="ECO:0000313" key="4">
    <source>
        <dbReference type="Proteomes" id="UP000186015"/>
    </source>
</evidence>
<dbReference type="EMBL" id="FOAT01000001">
    <property type="protein sequence ID" value="SEK27663.1"/>
    <property type="molecule type" value="Genomic_DNA"/>
</dbReference>
<protein>
    <submittedName>
        <fullName evidence="3">Uncharacterized protein</fullName>
    </submittedName>
</protein>
<sequence>MIKKTIAAMIALTAALTFCGCKSGESSDSKSADSKSSVSSAVTDENISAEDSSDDISDNPTESDTSAESAGDESSADSKSGDITVPDSTSEEKPGAVTSISEKDQPVIQTETGIVIVTEDGSLDVTSASADSSDVPYEINIDGDEYELPIVPADP</sequence>
<feature type="chain" id="PRO_5039186139" evidence="2">
    <location>
        <begin position="20"/>
        <end position="155"/>
    </location>
</feature>
<keyword evidence="2" id="KW-0732">Signal</keyword>
<dbReference type="RefSeq" id="WP_074828773.1">
    <property type="nucleotide sequence ID" value="NZ_FOAT01000001.1"/>
</dbReference>
<feature type="compositionally biased region" description="Low complexity" evidence="1">
    <location>
        <begin position="34"/>
        <end position="46"/>
    </location>
</feature>
<feature type="compositionally biased region" description="Acidic residues" evidence="1">
    <location>
        <begin position="47"/>
        <end position="57"/>
    </location>
</feature>
<evidence type="ECO:0000256" key="2">
    <source>
        <dbReference type="SAM" id="SignalP"/>
    </source>
</evidence>
<dbReference type="AlphaFoldDB" id="A0A1H7FNJ4"/>
<gene>
    <name evidence="3" type="ORF">SAMN05216469_101346</name>
</gene>
<evidence type="ECO:0000313" key="3">
    <source>
        <dbReference type="EMBL" id="SEK27663.1"/>
    </source>
</evidence>
<dbReference type="OrthoDB" id="9978613at2"/>
<organism evidence="3 4">
    <name type="scientific">Ruminococcus albus</name>
    <dbReference type="NCBI Taxonomy" id="1264"/>
    <lineage>
        <taxon>Bacteria</taxon>
        <taxon>Bacillati</taxon>
        <taxon>Bacillota</taxon>
        <taxon>Clostridia</taxon>
        <taxon>Eubacteriales</taxon>
        <taxon>Oscillospiraceae</taxon>
        <taxon>Ruminococcus</taxon>
    </lineage>
</organism>
<dbReference type="Proteomes" id="UP000186015">
    <property type="component" value="Unassembled WGS sequence"/>
</dbReference>
<proteinExistence type="predicted"/>
<accession>A0A1H7FNJ4</accession>
<feature type="signal peptide" evidence="2">
    <location>
        <begin position="1"/>
        <end position="19"/>
    </location>
</feature>
<name>A0A1H7FNJ4_RUMAL</name>